<dbReference type="InterPro" id="IPR015424">
    <property type="entry name" value="PyrdxlP-dep_Trfase"/>
</dbReference>
<gene>
    <name evidence="6" type="ORF">MNBD_CHLOROFLEXI01-4038</name>
</gene>
<feature type="domain" description="Aminotransferase class I/classII large" evidence="5">
    <location>
        <begin position="5"/>
        <end position="80"/>
    </location>
</feature>
<dbReference type="PANTHER" id="PTHR42885">
    <property type="entry name" value="HISTIDINOL-PHOSPHATE AMINOTRANSFERASE-RELATED"/>
    <property type="match status" value="1"/>
</dbReference>
<dbReference type="GO" id="GO:0004400">
    <property type="term" value="F:histidinol-phosphate transaminase activity"/>
    <property type="evidence" value="ECO:0007669"/>
    <property type="project" value="UniProtKB-EC"/>
</dbReference>
<keyword evidence="2 6" id="KW-0032">Aminotransferase</keyword>
<dbReference type="EC" id="2.6.1.9" evidence="6"/>
<evidence type="ECO:0000256" key="1">
    <source>
        <dbReference type="ARBA" id="ARBA00001933"/>
    </source>
</evidence>
<proteinExistence type="predicted"/>
<evidence type="ECO:0000256" key="4">
    <source>
        <dbReference type="ARBA" id="ARBA00022898"/>
    </source>
</evidence>
<dbReference type="PANTHER" id="PTHR42885:SF2">
    <property type="entry name" value="HISTIDINOL-PHOSPHATE AMINOTRANSFERASE"/>
    <property type="match status" value="1"/>
</dbReference>
<dbReference type="InterPro" id="IPR015422">
    <property type="entry name" value="PyrdxlP-dep_Trfase_small"/>
</dbReference>
<dbReference type="Gene3D" id="3.90.1150.10">
    <property type="entry name" value="Aspartate Aminotransferase, domain 1"/>
    <property type="match status" value="1"/>
</dbReference>
<keyword evidence="4" id="KW-0663">Pyridoxal phosphate</keyword>
<evidence type="ECO:0000256" key="3">
    <source>
        <dbReference type="ARBA" id="ARBA00022679"/>
    </source>
</evidence>
<organism evidence="6">
    <name type="scientific">hydrothermal vent metagenome</name>
    <dbReference type="NCBI Taxonomy" id="652676"/>
    <lineage>
        <taxon>unclassified sequences</taxon>
        <taxon>metagenomes</taxon>
        <taxon>ecological metagenomes</taxon>
    </lineage>
</organism>
<dbReference type="InterPro" id="IPR004839">
    <property type="entry name" value="Aminotransferase_I/II_large"/>
</dbReference>
<accession>A0A3B0VM02</accession>
<evidence type="ECO:0000256" key="2">
    <source>
        <dbReference type="ARBA" id="ARBA00022576"/>
    </source>
</evidence>
<protein>
    <submittedName>
        <fullName evidence="6">Histidinol-phosphate aminotransferase</fullName>
        <ecNumber evidence="6">2.6.1.9</ecNumber>
    </submittedName>
</protein>
<dbReference type="SUPFAM" id="SSF53383">
    <property type="entry name" value="PLP-dependent transferases"/>
    <property type="match status" value="1"/>
</dbReference>
<dbReference type="AlphaFoldDB" id="A0A3B0VM02"/>
<dbReference type="GO" id="GO:0030170">
    <property type="term" value="F:pyridoxal phosphate binding"/>
    <property type="evidence" value="ECO:0007669"/>
    <property type="project" value="InterPro"/>
</dbReference>
<sequence>MQLLVAKRERLFAELGIISYLNPFPSHSNFVLCHVIGRDAQTLRLDLEKEGILVRYFNKPSVDNCIRISAGRPEDTDKLLLILKRLEIR</sequence>
<comment type="cofactor">
    <cofactor evidence="1">
        <name>pyridoxal 5'-phosphate</name>
        <dbReference type="ChEBI" id="CHEBI:597326"/>
    </cofactor>
</comment>
<reference evidence="6" key="1">
    <citation type="submission" date="2018-06" db="EMBL/GenBank/DDBJ databases">
        <authorList>
            <person name="Zhirakovskaya E."/>
        </authorList>
    </citation>
    <scope>NUCLEOTIDE SEQUENCE</scope>
</reference>
<keyword evidence="3 6" id="KW-0808">Transferase</keyword>
<evidence type="ECO:0000313" key="6">
    <source>
        <dbReference type="EMBL" id="VAW39387.1"/>
    </source>
</evidence>
<name>A0A3B0VM02_9ZZZZ</name>
<evidence type="ECO:0000259" key="5">
    <source>
        <dbReference type="Pfam" id="PF00155"/>
    </source>
</evidence>
<dbReference type="Pfam" id="PF00155">
    <property type="entry name" value="Aminotran_1_2"/>
    <property type="match status" value="1"/>
</dbReference>
<dbReference type="EMBL" id="UOEU01000742">
    <property type="protein sequence ID" value="VAW39387.1"/>
    <property type="molecule type" value="Genomic_DNA"/>
</dbReference>